<evidence type="ECO:0000256" key="1">
    <source>
        <dbReference type="SAM" id="Phobius"/>
    </source>
</evidence>
<name>A0ABR7IPI0_9CLOT</name>
<feature type="transmembrane region" description="Helical" evidence="1">
    <location>
        <begin position="31"/>
        <end position="51"/>
    </location>
</feature>
<gene>
    <name evidence="2" type="ORF">H8Z77_03195</name>
</gene>
<keyword evidence="3" id="KW-1185">Reference proteome</keyword>
<sequence length="52" mass="5791">MAVFILSVILLVVMGIGVVLSLVTENKMMAALFGVGILFDFTLLFFYIFFLL</sequence>
<proteinExistence type="predicted"/>
<keyword evidence="1" id="KW-0812">Transmembrane</keyword>
<dbReference type="RefSeq" id="WP_159427368.1">
    <property type="nucleotide sequence ID" value="NZ_JACOQK010000001.1"/>
</dbReference>
<keyword evidence="1" id="KW-0472">Membrane</keyword>
<keyword evidence="1" id="KW-1133">Transmembrane helix</keyword>
<evidence type="ECO:0000313" key="3">
    <source>
        <dbReference type="Proteomes" id="UP000649151"/>
    </source>
</evidence>
<dbReference type="EMBL" id="JACOQK010000001">
    <property type="protein sequence ID" value="MBC5787031.1"/>
    <property type="molecule type" value="Genomic_DNA"/>
</dbReference>
<protein>
    <submittedName>
        <fullName evidence="2">Uncharacterized protein</fullName>
    </submittedName>
</protein>
<accession>A0ABR7IPI0</accession>
<evidence type="ECO:0000313" key="2">
    <source>
        <dbReference type="EMBL" id="MBC5787031.1"/>
    </source>
</evidence>
<comment type="caution">
    <text evidence="2">The sequence shown here is derived from an EMBL/GenBank/DDBJ whole genome shotgun (WGS) entry which is preliminary data.</text>
</comment>
<organism evidence="2 3">
    <name type="scientific">Clostridium facile</name>
    <dbReference type="NCBI Taxonomy" id="2763035"/>
    <lineage>
        <taxon>Bacteria</taxon>
        <taxon>Bacillati</taxon>
        <taxon>Bacillota</taxon>
        <taxon>Clostridia</taxon>
        <taxon>Eubacteriales</taxon>
        <taxon>Clostridiaceae</taxon>
        <taxon>Clostridium</taxon>
    </lineage>
</organism>
<reference evidence="2 3" key="1">
    <citation type="submission" date="2020-08" db="EMBL/GenBank/DDBJ databases">
        <title>Genome public.</title>
        <authorList>
            <person name="Liu C."/>
            <person name="Sun Q."/>
        </authorList>
    </citation>
    <scope>NUCLEOTIDE SEQUENCE [LARGE SCALE GENOMIC DNA]</scope>
    <source>
        <strain evidence="2 3">NSJ-27</strain>
    </source>
</reference>
<dbReference type="Proteomes" id="UP000649151">
    <property type="component" value="Unassembled WGS sequence"/>
</dbReference>